<dbReference type="PANTHER" id="PTHR33875:SF2">
    <property type="entry name" value="ACR183CP"/>
    <property type="match status" value="1"/>
</dbReference>
<protein>
    <recommendedName>
        <fullName evidence="2">Thioredoxin-like fold domain-containing protein</fullName>
    </recommendedName>
</protein>
<feature type="signal peptide" evidence="1">
    <location>
        <begin position="1"/>
        <end position="20"/>
    </location>
</feature>
<comment type="caution">
    <text evidence="3">The sequence shown here is derived from an EMBL/GenBank/DDBJ whole genome shotgun (WGS) entry which is preliminary data.</text>
</comment>
<dbReference type="Proteomes" id="UP001162060">
    <property type="component" value="Unassembled WGS sequence"/>
</dbReference>
<dbReference type="InterPro" id="IPR012336">
    <property type="entry name" value="Thioredoxin-like_fold"/>
</dbReference>
<evidence type="ECO:0000313" key="4">
    <source>
        <dbReference type="Proteomes" id="UP001162060"/>
    </source>
</evidence>
<dbReference type="PANTHER" id="PTHR33875">
    <property type="entry name" value="OS09G0542200 PROTEIN"/>
    <property type="match status" value="1"/>
</dbReference>
<organism evidence="3 4">
    <name type="scientific">Peronospora matthiolae</name>
    <dbReference type="NCBI Taxonomy" id="2874970"/>
    <lineage>
        <taxon>Eukaryota</taxon>
        <taxon>Sar</taxon>
        <taxon>Stramenopiles</taxon>
        <taxon>Oomycota</taxon>
        <taxon>Peronosporomycetes</taxon>
        <taxon>Peronosporales</taxon>
        <taxon>Peronosporaceae</taxon>
        <taxon>Peronospora</taxon>
    </lineage>
</organism>
<accession>A0AAV1UVD1</accession>
<evidence type="ECO:0000256" key="1">
    <source>
        <dbReference type="SAM" id="SignalP"/>
    </source>
</evidence>
<feature type="chain" id="PRO_5043807942" description="Thioredoxin-like fold domain-containing protein" evidence="1">
    <location>
        <begin position="21"/>
        <end position="224"/>
    </location>
</feature>
<keyword evidence="1" id="KW-0732">Signal</keyword>
<feature type="domain" description="Thioredoxin-like fold" evidence="2">
    <location>
        <begin position="35"/>
        <end position="209"/>
    </location>
</feature>
<reference evidence="3" key="1">
    <citation type="submission" date="2024-01" db="EMBL/GenBank/DDBJ databases">
        <authorList>
            <person name="Webb A."/>
        </authorList>
    </citation>
    <scope>NUCLEOTIDE SEQUENCE</scope>
    <source>
        <strain evidence="3">Pm1</strain>
    </source>
</reference>
<dbReference type="InterPro" id="IPR036249">
    <property type="entry name" value="Thioredoxin-like_sf"/>
</dbReference>
<dbReference type="Gene3D" id="3.40.30.10">
    <property type="entry name" value="Glutaredoxin"/>
    <property type="match status" value="1"/>
</dbReference>
<dbReference type="Pfam" id="PF13462">
    <property type="entry name" value="Thioredoxin_4"/>
    <property type="match status" value="1"/>
</dbReference>
<gene>
    <name evidence="3" type="ORF">PM001_LOCUS23914</name>
</gene>
<evidence type="ECO:0000259" key="2">
    <source>
        <dbReference type="Pfam" id="PF13462"/>
    </source>
</evidence>
<name>A0AAV1UVD1_9STRA</name>
<dbReference type="CDD" id="cd02972">
    <property type="entry name" value="DsbA_family"/>
    <property type="match status" value="1"/>
</dbReference>
<proteinExistence type="predicted"/>
<dbReference type="SUPFAM" id="SSF52833">
    <property type="entry name" value="Thioredoxin-like"/>
    <property type="match status" value="1"/>
</dbReference>
<dbReference type="AlphaFoldDB" id="A0AAV1UVD1"/>
<evidence type="ECO:0000313" key="3">
    <source>
        <dbReference type="EMBL" id="CAK7938764.1"/>
    </source>
</evidence>
<dbReference type="EMBL" id="CAKLBY020000231">
    <property type="protein sequence ID" value="CAK7938764.1"/>
    <property type="molecule type" value="Genomic_DNA"/>
</dbReference>
<sequence length="224" mass="24779">MAAALLFTAALLLRLCVCRAQVPVPETPPGFAIGRGNVSANVQLEAFIDLLCPFSKAAYSGVKALAAHYEPSDFRVKMVLFPLPFHQHGFTAAQSAFTVTLALGDDQFTPWLEAMYETQERFWNEATKDMSVTQVKSELKDLAQKTFPSLTDKQWEEGMTNDGDDGADRHARVMWKYACTRAVTGTPQYILNGVPFKGADSSWKLDDWLKVIDPLVKADKALDG</sequence>